<dbReference type="EMBL" id="LHQR01000065">
    <property type="protein sequence ID" value="KXG48897.1"/>
    <property type="molecule type" value="Genomic_DNA"/>
</dbReference>
<evidence type="ECO:0000313" key="1">
    <source>
        <dbReference type="EMBL" id="KXG48897.1"/>
    </source>
</evidence>
<dbReference type="RefSeq" id="XP_040647433.1">
    <property type="nucleotide sequence ID" value="XM_040790480.1"/>
</dbReference>
<name>A0A135LIU6_PENPA</name>
<dbReference type="AlphaFoldDB" id="A0A135LIU6"/>
<gene>
    <name evidence="1" type="ORF">PGRI_027670</name>
</gene>
<organism evidence="1 2">
    <name type="scientific">Penicillium patulum</name>
    <name type="common">Penicillium griseofulvum</name>
    <dbReference type="NCBI Taxonomy" id="5078"/>
    <lineage>
        <taxon>Eukaryota</taxon>
        <taxon>Fungi</taxon>
        <taxon>Dikarya</taxon>
        <taxon>Ascomycota</taxon>
        <taxon>Pezizomycotina</taxon>
        <taxon>Eurotiomycetes</taxon>
        <taxon>Eurotiomycetidae</taxon>
        <taxon>Eurotiales</taxon>
        <taxon>Aspergillaceae</taxon>
        <taxon>Penicillium</taxon>
    </lineage>
</organism>
<protein>
    <submittedName>
        <fullName evidence="1">Uncharacterized protein</fullName>
    </submittedName>
</protein>
<dbReference type="Proteomes" id="UP000070168">
    <property type="component" value="Unassembled WGS sequence"/>
</dbReference>
<keyword evidence="2" id="KW-1185">Reference proteome</keyword>
<dbReference type="GeneID" id="63705780"/>
<proteinExistence type="predicted"/>
<comment type="caution">
    <text evidence="1">The sequence shown here is derived from an EMBL/GenBank/DDBJ whole genome shotgun (WGS) entry which is preliminary data.</text>
</comment>
<accession>A0A135LIU6</accession>
<reference evidence="1 2" key="1">
    <citation type="journal article" date="2016" name="BMC Genomics">
        <title>Genome sequencing and secondary metabolism of the postharvest pathogen Penicillium griseofulvum.</title>
        <authorList>
            <person name="Banani H."/>
            <person name="Marcet-Houben M."/>
            <person name="Ballester A.R."/>
            <person name="Abbruscato P."/>
            <person name="Gonzalez-Candelas L."/>
            <person name="Gabaldon T."/>
            <person name="Spadaro D."/>
        </authorList>
    </citation>
    <scope>NUCLEOTIDE SEQUENCE [LARGE SCALE GENOMIC DNA]</scope>
    <source>
        <strain evidence="1 2">PG3</strain>
    </source>
</reference>
<evidence type="ECO:0000313" key="2">
    <source>
        <dbReference type="Proteomes" id="UP000070168"/>
    </source>
</evidence>
<dbReference type="OrthoDB" id="4347955at2759"/>
<sequence length="149" mass="16626">MPGPMKSPTQWRCVVLDESKYENVIGTKDGGYLKLKEIDNKHLKFLSENRPRPRYLYFCFIIAYLNAKSRGANDAVAKKVETTRFWPSGGDHLNRSTLVTLARCVSGSELPESLQENTFDTGDISTRNADAGTVLGADIRDAILAMQKL</sequence>
<dbReference type="STRING" id="5078.A0A135LIU6"/>